<geneLocation type="plasmid" evidence="2 3">
    <name>SNP1</name>
</geneLocation>
<keyword evidence="1" id="KW-0812">Transmembrane</keyword>
<evidence type="ECO:0000256" key="1">
    <source>
        <dbReference type="SAM" id="Phobius"/>
    </source>
</evidence>
<feature type="transmembrane region" description="Helical" evidence="1">
    <location>
        <begin position="75"/>
        <end position="95"/>
    </location>
</feature>
<evidence type="ECO:0000313" key="3">
    <source>
        <dbReference type="Proteomes" id="UP001059597"/>
    </source>
</evidence>
<keyword evidence="2" id="KW-0614">Plasmid</keyword>
<dbReference type="Proteomes" id="UP001059597">
    <property type="component" value="Plasmid SNP1"/>
</dbReference>
<sequence>MLLPVRALGFDDRMTRNTTAGTPRAAKASGGFAGGCLAVGLMVLSALLILVSFGATTELDAPDAFPGIKDNRSGLVLMILILGLAALLGAMATALRASRNALPTAAAGLACAVLLAAAGYRAYTLAPMLTCWGHESLAHNPDGSYTCHDRRTRPHGSLARTSWTLNDA</sequence>
<accession>A0ABM8A5T7</accession>
<protein>
    <recommendedName>
        <fullName evidence="4">Integral membrane protein</fullName>
    </recommendedName>
</protein>
<dbReference type="EMBL" id="AP026074">
    <property type="protein sequence ID" value="BDM74093.1"/>
    <property type="molecule type" value="Genomic_DNA"/>
</dbReference>
<reference evidence="2" key="1">
    <citation type="submission" date="2022-06" db="EMBL/GenBank/DDBJ databases">
        <title>Complete genome sequence of Streptomyces nigrescens HEK616.</title>
        <authorList>
            <person name="Asamizu S."/>
            <person name="Onaka H."/>
        </authorList>
    </citation>
    <scope>NUCLEOTIDE SEQUENCE</scope>
    <source>
        <strain evidence="2">HEK616</strain>
        <plasmid evidence="2">SNP1</plasmid>
    </source>
</reference>
<keyword evidence="3" id="KW-1185">Reference proteome</keyword>
<proteinExistence type="predicted"/>
<feature type="transmembrane region" description="Helical" evidence="1">
    <location>
        <begin position="32"/>
        <end position="55"/>
    </location>
</feature>
<keyword evidence="1" id="KW-0472">Membrane</keyword>
<feature type="transmembrane region" description="Helical" evidence="1">
    <location>
        <begin position="102"/>
        <end position="123"/>
    </location>
</feature>
<evidence type="ECO:0000313" key="2">
    <source>
        <dbReference type="EMBL" id="BDM74093.1"/>
    </source>
</evidence>
<name>A0ABM8A5T7_STRNI</name>
<organism evidence="2 3">
    <name type="scientific">Streptomyces nigrescens</name>
    <dbReference type="NCBI Taxonomy" id="1920"/>
    <lineage>
        <taxon>Bacteria</taxon>
        <taxon>Bacillati</taxon>
        <taxon>Actinomycetota</taxon>
        <taxon>Actinomycetes</taxon>
        <taxon>Kitasatosporales</taxon>
        <taxon>Streptomycetaceae</taxon>
        <taxon>Streptomyces</taxon>
    </lineage>
</organism>
<keyword evidence="1" id="KW-1133">Transmembrane helix</keyword>
<gene>
    <name evidence="2" type="ORF">HEK616_75800</name>
</gene>
<evidence type="ECO:0008006" key="4">
    <source>
        <dbReference type="Google" id="ProtNLM"/>
    </source>
</evidence>